<dbReference type="SUPFAM" id="SSF53448">
    <property type="entry name" value="Nucleotide-diphospho-sugar transferases"/>
    <property type="match status" value="1"/>
</dbReference>
<comment type="caution">
    <text evidence="2">The sequence shown here is derived from an EMBL/GenBank/DDBJ whole genome shotgun (WGS) entry which is preliminary data.</text>
</comment>
<evidence type="ECO:0000313" key="3">
    <source>
        <dbReference type="Proteomes" id="UP000239576"/>
    </source>
</evidence>
<dbReference type="PANTHER" id="PTHR43685">
    <property type="entry name" value="GLYCOSYLTRANSFERASE"/>
    <property type="match status" value="1"/>
</dbReference>
<dbReference type="AlphaFoldDB" id="A0A2T1ESN9"/>
<dbReference type="OrthoDB" id="396512at2"/>
<dbReference type="PANTHER" id="PTHR43685:SF2">
    <property type="entry name" value="GLYCOSYLTRANSFERASE 2-LIKE DOMAIN-CONTAINING PROTEIN"/>
    <property type="match status" value="1"/>
</dbReference>
<protein>
    <submittedName>
        <fullName evidence="2">Family 2 glycosyl transferase</fullName>
    </submittedName>
</protein>
<dbReference type="EMBL" id="PVWK01000004">
    <property type="protein sequence ID" value="PSB35721.1"/>
    <property type="molecule type" value="Genomic_DNA"/>
</dbReference>
<dbReference type="Gene3D" id="3.90.550.10">
    <property type="entry name" value="Spore Coat Polysaccharide Biosynthesis Protein SpsA, Chain A"/>
    <property type="match status" value="1"/>
</dbReference>
<proteinExistence type="predicted"/>
<evidence type="ECO:0000313" key="2">
    <source>
        <dbReference type="EMBL" id="PSB35721.1"/>
    </source>
</evidence>
<reference evidence="3" key="1">
    <citation type="submission" date="2018-02" db="EMBL/GenBank/DDBJ databases">
        <authorList>
            <person name="Moore K."/>
            <person name="Momper L."/>
        </authorList>
    </citation>
    <scope>NUCLEOTIDE SEQUENCE [LARGE SCALE GENOMIC DNA]</scope>
    <source>
        <strain evidence="3">ULC18</strain>
    </source>
</reference>
<dbReference type="Proteomes" id="UP000239576">
    <property type="component" value="Unassembled WGS sequence"/>
</dbReference>
<keyword evidence="3" id="KW-1185">Reference proteome</keyword>
<dbReference type="Pfam" id="PF00535">
    <property type="entry name" value="Glycos_transf_2"/>
    <property type="match status" value="1"/>
</dbReference>
<name>A0A2T1ESN9_9CYAN</name>
<dbReference type="RefSeq" id="WP_106254346.1">
    <property type="nucleotide sequence ID" value="NZ_CAWNSW010000016.1"/>
</dbReference>
<dbReference type="InterPro" id="IPR050834">
    <property type="entry name" value="Glycosyltransf_2"/>
</dbReference>
<dbReference type="InterPro" id="IPR029044">
    <property type="entry name" value="Nucleotide-diphossugar_trans"/>
</dbReference>
<dbReference type="InterPro" id="IPR001173">
    <property type="entry name" value="Glyco_trans_2-like"/>
</dbReference>
<reference evidence="2 3" key="2">
    <citation type="submission" date="2018-03" db="EMBL/GenBank/DDBJ databases">
        <title>The ancient ancestry and fast evolution of plastids.</title>
        <authorList>
            <person name="Moore K.R."/>
            <person name="Magnabosco C."/>
            <person name="Momper L."/>
            <person name="Gold D.A."/>
            <person name="Bosak T."/>
            <person name="Fournier G.P."/>
        </authorList>
    </citation>
    <scope>NUCLEOTIDE SEQUENCE [LARGE SCALE GENOMIC DNA]</scope>
    <source>
        <strain evidence="2 3">ULC18</strain>
    </source>
</reference>
<accession>A0A2T1ESN9</accession>
<keyword evidence="2" id="KW-0808">Transferase</keyword>
<sequence length="344" mass="39140">MEAVNHPSEAINSESINYPSITSLSDSIHRPLWSVMIPTYNGTKYLKQTLCSILEQDPGVDRMQIEVIDDCSTDDDPEALVKEIGQGRVAFFRQPHNMGQIKNWNTCIQRAQGHWIQILHQDDVVLPGFYRQLQAATTTDASIGAAFCRHIYMDEEGHWQGLSSIEQKTAGVLENWLETIAVIQRIQFPSIVVKRSTYEQLGGFCPQAYSASDWEMWKRIAAHYAIWYEPKPLACFRLHSASESSRLIKSGDNIAHTYLAIEISKTYLPESTVEKLSNNAKEHYALYALNTARQMVAISDWETAFSQIQAAMKCSSSFKVKIKTLQLLQWATSRWFLRQLKASN</sequence>
<evidence type="ECO:0000259" key="1">
    <source>
        <dbReference type="Pfam" id="PF00535"/>
    </source>
</evidence>
<dbReference type="GO" id="GO:0016740">
    <property type="term" value="F:transferase activity"/>
    <property type="evidence" value="ECO:0007669"/>
    <property type="project" value="UniProtKB-KW"/>
</dbReference>
<organism evidence="2 3">
    <name type="scientific">Stenomitos frigidus ULC18</name>
    <dbReference type="NCBI Taxonomy" id="2107698"/>
    <lineage>
        <taxon>Bacteria</taxon>
        <taxon>Bacillati</taxon>
        <taxon>Cyanobacteriota</taxon>
        <taxon>Cyanophyceae</taxon>
        <taxon>Leptolyngbyales</taxon>
        <taxon>Leptolyngbyaceae</taxon>
        <taxon>Stenomitos</taxon>
    </lineage>
</organism>
<gene>
    <name evidence="2" type="ORF">C7B82_00430</name>
</gene>
<feature type="domain" description="Glycosyltransferase 2-like" evidence="1">
    <location>
        <begin position="34"/>
        <end position="164"/>
    </location>
</feature>